<feature type="non-terminal residue" evidence="2">
    <location>
        <position position="232"/>
    </location>
</feature>
<evidence type="ECO:0000259" key="1">
    <source>
        <dbReference type="Pfam" id="PF01636"/>
    </source>
</evidence>
<dbReference type="InterPro" id="IPR011009">
    <property type="entry name" value="Kinase-like_dom_sf"/>
</dbReference>
<reference evidence="2" key="1">
    <citation type="submission" date="2018-05" db="EMBL/GenBank/DDBJ databases">
        <authorList>
            <person name="Lanie J.A."/>
            <person name="Ng W.-L."/>
            <person name="Kazmierczak K.M."/>
            <person name="Andrzejewski T.M."/>
            <person name="Davidsen T.M."/>
            <person name="Wayne K.J."/>
            <person name="Tettelin H."/>
            <person name="Glass J.I."/>
            <person name="Rusch D."/>
            <person name="Podicherti R."/>
            <person name="Tsui H.-C.T."/>
            <person name="Winkler M.E."/>
        </authorList>
    </citation>
    <scope>NUCLEOTIDE SEQUENCE</scope>
</reference>
<dbReference type="SUPFAM" id="SSF56112">
    <property type="entry name" value="Protein kinase-like (PK-like)"/>
    <property type="match status" value="1"/>
</dbReference>
<dbReference type="Gene3D" id="3.30.200.20">
    <property type="entry name" value="Phosphorylase Kinase, domain 1"/>
    <property type="match status" value="1"/>
</dbReference>
<dbReference type="EMBL" id="UINC01182081">
    <property type="protein sequence ID" value="SVD92095.1"/>
    <property type="molecule type" value="Genomic_DNA"/>
</dbReference>
<gene>
    <name evidence="2" type="ORF">METZ01_LOCUS444949</name>
</gene>
<organism evidence="2">
    <name type="scientific">marine metagenome</name>
    <dbReference type="NCBI Taxonomy" id="408172"/>
    <lineage>
        <taxon>unclassified sequences</taxon>
        <taxon>metagenomes</taxon>
        <taxon>ecological metagenomes</taxon>
    </lineage>
</organism>
<protein>
    <recommendedName>
        <fullName evidence="1">Aminoglycoside phosphotransferase domain-containing protein</fullName>
    </recommendedName>
</protein>
<sequence length="232" mass="26468">MNSSQELAETEDRVARWIKQANFSSETKVEFLAGDASDRRFARVIPPKSRTSILVVHNNSIDPTQLPMLQVTELFRKLSVNVPTIHSIAPELGIVVLEDLGDTTLESAVSKGNKEQRTSYYQEAVNIIGTIQRGSRQSSKTENIAFSVAFDFDKLLSELNFFVRHFLVNHLGCRVPRKTQEHLDTEFKKLASEMSQEPRVLCHRDFHSRNLMVHKNRLYVIDLQDARMGPDT</sequence>
<dbReference type="InterPro" id="IPR002575">
    <property type="entry name" value="Aminoglycoside_PTrfase"/>
</dbReference>
<dbReference type="AlphaFoldDB" id="A0A382ZAI0"/>
<accession>A0A382ZAI0</accession>
<feature type="domain" description="Aminoglycoside phosphotransferase" evidence="1">
    <location>
        <begin position="29"/>
        <end position="230"/>
    </location>
</feature>
<dbReference type="Pfam" id="PF01636">
    <property type="entry name" value="APH"/>
    <property type="match status" value="1"/>
</dbReference>
<dbReference type="Gene3D" id="3.90.1200.10">
    <property type="match status" value="1"/>
</dbReference>
<evidence type="ECO:0000313" key="2">
    <source>
        <dbReference type="EMBL" id="SVD92095.1"/>
    </source>
</evidence>
<name>A0A382ZAI0_9ZZZZ</name>
<proteinExistence type="predicted"/>